<proteinExistence type="predicted"/>
<sequence length="66" mass="6912">MASRRWPTATPRRLTLSGDGLGLPPERLADRLRVRRVRFAELGGGLSVNAVLCGGVTVSAVLPASG</sequence>
<evidence type="ECO:0000256" key="1">
    <source>
        <dbReference type="SAM" id="Phobius"/>
    </source>
</evidence>
<keyword evidence="1" id="KW-0812">Transmembrane</keyword>
<reference evidence="2 3" key="1">
    <citation type="submission" date="2024-09" db="EMBL/GenBank/DDBJ databases">
        <authorList>
            <person name="Sun Q."/>
            <person name="Mori K."/>
        </authorList>
    </citation>
    <scope>NUCLEOTIDE SEQUENCE [LARGE SCALE GENOMIC DNA]</scope>
    <source>
        <strain evidence="2 3">JCM 3323</strain>
    </source>
</reference>
<dbReference type="Proteomes" id="UP001589646">
    <property type="component" value="Unassembled WGS sequence"/>
</dbReference>
<evidence type="ECO:0000313" key="3">
    <source>
        <dbReference type="Proteomes" id="UP001589646"/>
    </source>
</evidence>
<evidence type="ECO:0008006" key="4">
    <source>
        <dbReference type="Google" id="ProtNLM"/>
    </source>
</evidence>
<evidence type="ECO:0000313" key="2">
    <source>
        <dbReference type="EMBL" id="MFB9529579.1"/>
    </source>
</evidence>
<feature type="transmembrane region" description="Helical" evidence="1">
    <location>
        <begin position="39"/>
        <end position="62"/>
    </location>
</feature>
<name>A0ABV5Q271_9ACTN</name>
<gene>
    <name evidence="2" type="ORF">ACFFRN_23510</name>
</gene>
<comment type="caution">
    <text evidence="2">The sequence shown here is derived from an EMBL/GenBank/DDBJ whole genome shotgun (WGS) entry which is preliminary data.</text>
</comment>
<keyword evidence="1" id="KW-0472">Membrane</keyword>
<dbReference type="EMBL" id="JBHMCE010000007">
    <property type="protein sequence ID" value="MFB9529579.1"/>
    <property type="molecule type" value="Genomic_DNA"/>
</dbReference>
<protein>
    <recommendedName>
        <fullName evidence="4">Histidine kinase/HSP90-like ATPase domain-containing protein</fullName>
    </recommendedName>
</protein>
<keyword evidence="1" id="KW-1133">Transmembrane helix</keyword>
<dbReference type="RefSeq" id="WP_346128148.1">
    <property type="nucleotide sequence ID" value="NZ_BAAAXC010000015.1"/>
</dbReference>
<accession>A0ABV5Q271</accession>
<organism evidence="2 3">
    <name type="scientific">Nonomuraea roseola</name>
    <dbReference type="NCBI Taxonomy" id="46179"/>
    <lineage>
        <taxon>Bacteria</taxon>
        <taxon>Bacillati</taxon>
        <taxon>Actinomycetota</taxon>
        <taxon>Actinomycetes</taxon>
        <taxon>Streptosporangiales</taxon>
        <taxon>Streptosporangiaceae</taxon>
        <taxon>Nonomuraea</taxon>
    </lineage>
</organism>
<keyword evidence="3" id="KW-1185">Reference proteome</keyword>